<accession>A0ACC3SRB3</accession>
<dbReference type="Proteomes" id="UP001320706">
    <property type="component" value="Unassembled WGS sequence"/>
</dbReference>
<name>A0ACC3SRB3_9PEZI</name>
<proteinExistence type="predicted"/>
<dbReference type="EMBL" id="JAMKPW020000001">
    <property type="protein sequence ID" value="KAK8222097.1"/>
    <property type="molecule type" value="Genomic_DNA"/>
</dbReference>
<gene>
    <name evidence="1" type="ORF">M8818_000267</name>
</gene>
<organism evidence="1 2">
    <name type="scientific">Zalaria obscura</name>
    <dbReference type="NCBI Taxonomy" id="2024903"/>
    <lineage>
        <taxon>Eukaryota</taxon>
        <taxon>Fungi</taxon>
        <taxon>Dikarya</taxon>
        <taxon>Ascomycota</taxon>
        <taxon>Pezizomycotina</taxon>
        <taxon>Dothideomycetes</taxon>
        <taxon>Dothideomycetidae</taxon>
        <taxon>Dothideales</taxon>
        <taxon>Zalariaceae</taxon>
        <taxon>Zalaria</taxon>
    </lineage>
</organism>
<evidence type="ECO:0000313" key="2">
    <source>
        <dbReference type="Proteomes" id="UP001320706"/>
    </source>
</evidence>
<reference evidence="1" key="1">
    <citation type="submission" date="2024-02" db="EMBL/GenBank/DDBJ databases">
        <title>Metagenome Assembled Genome of Zalaria obscura JY119.</title>
        <authorList>
            <person name="Vighnesh L."/>
            <person name="Jagadeeshwari U."/>
            <person name="Venkata Ramana C."/>
            <person name="Sasikala C."/>
        </authorList>
    </citation>
    <scope>NUCLEOTIDE SEQUENCE</scope>
    <source>
        <strain evidence="1">JY119</strain>
    </source>
</reference>
<evidence type="ECO:0000313" key="1">
    <source>
        <dbReference type="EMBL" id="KAK8222097.1"/>
    </source>
</evidence>
<sequence>MAQYKATPLYGGAMTVELPANFQDVSDIRQVPDNQEVFLDKSGFTSIVFDILERVEVGAQKSDQDALKHHLSDILEDDAERAQTWVSSTAVLSKLPPQTPAYTLFATQHSSPDRIARGKAPDFTGILLTLVRLEKQKTDVVVSINVPHPPGEYDPDEVDPAKGKHGRLLDAALLYRDRILRTFEIRDWDLFVEE</sequence>
<keyword evidence="2" id="KW-1185">Reference proteome</keyword>
<comment type="caution">
    <text evidence="1">The sequence shown here is derived from an EMBL/GenBank/DDBJ whole genome shotgun (WGS) entry which is preliminary data.</text>
</comment>
<protein>
    <submittedName>
        <fullName evidence="1">Uncharacterized protein</fullName>
    </submittedName>
</protein>